<feature type="compositionally biased region" description="Low complexity" evidence="1">
    <location>
        <begin position="39"/>
        <end position="48"/>
    </location>
</feature>
<feature type="region of interest" description="Disordered" evidence="1">
    <location>
        <begin position="1"/>
        <end position="53"/>
    </location>
</feature>
<dbReference type="AlphaFoldDB" id="A0A9D2EE76"/>
<dbReference type="Proteomes" id="UP000824037">
    <property type="component" value="Unassembled WGS sequence"/>
</dbReference>
<protein>
    <submittedName>
        <fullName evidence="2">Uncharacterized protein</fullName>
    </submittedName>
</protein>
<feature type="compositionally biased region" description="Basic residues" evidence="1">
    <location>
        <begin position="1"/>
        <end position="11"/>
    </location>
</feature>
<reference evidence="2" key="2">
    <citation type="submission" date="2021-04" db="EMBL/GenBank/DDBJ databases">
        <authorList>
            <person name="Gilroy R."/>
        </authorList>
    </citation>
    <scope>NUCLEOTIDE SEQUENCE</scope>
    <source>
        <strain evidence="2">ChiGjej4B4-7305</strain>
    </source>
</reference>
<sequence>MGKKKRTRANRQRPSGGGHRHSDGQNRPHPVPRSGQLTGPAAAGAQPAGRDESGNAAAQLQVVVGLIATGTLDAHLGTLQAAISKRHQDRRREASNQAAAQFQVGDRVTLTNGIRPLYLQGATGTVTGWAHQNAIVHLDHPTGRFPGGEIRCPPLGLRRLVD</sequence>
<comment type="caution">
    <text evidence="2">The sequence shown here is derived from an EMBL/GenBank/DDBJ whole genome shotgun (WGS) entry which is preliminary data.</text>
</comment>
<evidence type="ECO:0000256" key="1">
    <source>
        <dbReference type="SAM" id="MobiDB-lite"/>
    </source>
</evidence>
<gene>
    <name evidence="2" type="ORF">H9815_10320</name>
</gene>
<evidence type="ECO:0000313" key="3">
    <source>
        <dbReference type="Proteomes" id="UP000824037"/>
    </source>
</evidence>
<name>A0A9D2EE76_9MICO</name>
<proteinExistence type="predicted"/>
<evidence type="ECO:0000313" key="2">
    <source>
        <dbReference type="EMBL" id="HIZ36163.1"/>
    </source>
</evidence>
<dbReference type="EMBL" id="DXBY01000172">
    <property type="protein sequence ID" value="HIZ36163.1"/>
    <property type="molecule type" value="Genomic_DNA"/>
</dbReference>
<organism evidence="2 3">
    <name type="scientific">Candidatus Ruania gallistercoris</name>
    <dbReference type="NCBI Taxonomy" id="2838746"/>
    <lineage>
        <taxon>Bacteria</taxon>
        <taxon>Bacillati</taxon>
        <taxon>Actinomycetota</taxon>
        <taxon>Actinomycetes</taxon>
        <taxon>Micrococcales</taxon>
        <taxon>Ruaniaceae</taxon>
        <taxon>Ruania</taxon>
    </lineage>
</organism>
<accession>A0A9D2EE76</accession>
<reference evidence="2" key="1">
    <citation type="journal article" date="2021" name="PeerJ">
        <title>Extensive microbial diversity within the chicken gut microbiome revealed by metagenomics and culture.</title>
        <authorList>
            <person name="Gilroy R."/>
            <person name="Ravi A."/>
            <person name="Getino M."/>
            <person name="Pursley I."/>
            <person name="Horton D.L."/>
            <person name="Alikhan N.F."/>
            <person name="Baker D."/>
            <person name="Gharbi K."/>
            <person name="Hall N."/>
            <person name="Watson M."/>
            <person name="Adriaenssens E.M."/>
            <person name="Foster-Nyarko E."/>
            <person name="Jarju S."/>
            <person name="Secka A."/>
            <person name="Antonio M."/>
            <person name="Oren A."/>
            <person name="Chaudhuri R.R."/>
            <person name="La Ragione R."/>
            <person name="Hildebrand F."/>
            <person name="Pallen M.J."/>
        </authorList>
    </citation>
    <scope>NUCLEOTIDE SEQUENCE</scope>
    <source>
        <strain evidence="2">ChiGjej4B4-7305</strain>
    </source>
</reference>